<keyword evidence="4" id="KW-1185">Reference proteome</keyword>
<evidence type="ECO:0000256" key="1">
    <source>
        <dbReference type="SAM" id="Phobius"/>
    </source>
</evidence>
<keyword evidence="1" id="KW-1133">Transmembrane helix</keyword>
<protein>
    <submittedName>
        <fullName evidence="3">Uncharacterized protein</fullName>
    </submittedName>
</protein>
<dbReference type="PATRIC" id="fig|1341156.4.peg.1630"/>
<organism evidence="3 4">
    <name type="scientific">Ruminococcus albus SY3</name>
    <dbReference type="NCBI Taxonomy" id="1341156"/>
    <lineage>
        <taxon>Bacteria</taxon>
        <taxon>Bacillati</taxon>
        <taxon>Bacillota</taxon>
        <taxon>Clostridia</taxon>
        <taxon>Eubacteriales</taxon>
        <taxon>Oscillospiraceae</taxon>
        <taxon>Ruminococcus</taxon>
    </lineage>
</organism>
<dbReference type="Proteomes" id="UP000021369">
    <property type="component" value="Unassembled WGS sequence"/>
</dbReference>
<sequence>MAAMFIFTILMNLFAWAAFTVTDIVFGGYSFVNMIVLAEWFVMPMAASAIYRAVTSHKGNDEQHDKAMYMLMWFVVSTGLSGLVCRIREMTIWYDLSKFNSFDYPAFASFFVLGFIVYSLIYDIIGFFVDGHFASHKTAGLSARH</sequence>
<feature type="chain" id="PRO_5001465314" evidence="2">
    <location>
        <begin position="18"/>
        <end position="145"/>
    </location>
</feature>
<comment type="caution">
    <text evidence="3">The sequence shown here is derived from an EMBL/GenBank/DDBJ whole genome shotgun (WGS) entry which is preliminary data.</text>
</comment>
<keyword evidence="1" id="KW-0812">Transmembrane</keyword>
<feature type="transmembrane region" description="Helical" evidence="1">
    <location>
        <begin position="66"/>
        <end position="84"/>
    </location>
</feature>
<evidence type="ECO:0000313" key="4">
    <source>
        <dbReference type="Proteomes" id="UP000021369"/>
    </source>
</evidence>
<gene>
    <name evidence="3" type="ORF">RASY3_06090</name>
</gene>
<evidence type="ECO:0000256" key="2">
    <source>
        <dbReference type="SAM" id="SignalP"/>
    </source>
</evidence>
<dbReference type="OrthoDB" id="1821119at2"/>
<dbReference type="EMBL" id="JEOB01000002">
    <property type="protein sequence ID" value="EXM40123.1"/>
    <property type="molecule type" value="Genomic_DNA"/>
</dbReference>
<name>A0A011VZZ7_RUMAL</name>
<dbReference type="AlphaFoldDB" id="A0A011VZZ7"/>
<evidence type="ECO:0000313" key="3">
    <source>
        <dbReference type="EMBL" id="EXM40123.1"/>
    </source>
</evidence>
<feature type="transmembrane region" description="Helical" evidence="1">
    <location>
        <begin position="30"/>
        <end position="54"/>
    </location>
</feature>
<reference evidence="3 4" key="1">
    <citation type="submission" date="2013-06" db="EMBL/GenBank/DDBJ databases">
        <title>Rumen cellulosomics: divergent fiber-degrading strategies revealed by comparative genome-wide analysis of six Ruminococcal strains.</title>
        <authorList>
            <person name="Dassa B."/>
            <person name="Borovok I."/>
            <person name="Lamed R."/>
            <person name="Flint H."/>
            <person name="Yeoman C.J."/>
            <person name="White B."/>
            <person name="Bayer E.A."/>
        </authorList>
    </citation>
    <scope>NUCLEOTIDE SEQUENCE [LARGE SCALE GENOMIC DNA]</scope>
    <source>
        <strain evidence="3 4">SY3</strain>
    </source>
</reference>
<keyword evidence="2" id="KW-0732">Signal</keyword>
<feature type="transmembrane region" description="Helical" evidence="1">
    <location>
        <begin position="104"/>
        <end position="129"/>
    </location>
</feature>
<proteinExistence type="predicted"/>
<accession>A0A011VZZ7</accession>
<dbReference type="RefSeq" id="WP_037286089.1">
    <property type="nucleotide sequence ID" value="NZ_JEOB01000002.1"/>
</dbReference>
<keyword evidence="1" id="KW-0472">Membrane</keyword>
<feature type="signal peptide" evidence="2">
    <location>
        <begin position="1"/>
        <end position="17"/>
    </location>
</feature>